<feature type="domain" description="Macro" evidence="1">
    <location>
        <begin position="1"/>
        <end position="163"/>
    </location>
</feature>
<gene>
    <name evidence="2" type="ORF">CJ192_04100</name>
</gene>
<dbReference type="SUPFAM" id="SSF52949">
    <property type="entry name" value="Macro domain-like"/>
    <property type="match status" value="1"/>
</dbReference>
<dbReference type="Gene3D" id="3.40.220.10">
    <property type="entry name" value="Leucine Aminopeptidase, subunit E, domain 1"/>
    <property type="match status" value="1"/>
</dbReference>
<dbReference type="PANTHER" id="PTHR11106:SF27">
    <property type="entry name" value="MACRO DOMAIN-CONTAINING PROTEIN"/>
    <property type="match status" value="1"/>
</dbReference>
<evidence type="ECO:0000259" key="1">
    <source>
        <dbReference type="PROSITE" id="PS51154"/>
    </source>
</evidence>
<dbReference type="InterPro" id="IPR002589">
    <property type="entry name" value="Macro_dom"/>
</dbReference>
<dbReference type="EMBL" id="PNHP01000002">
    <property type="protein sequence ID" value="PMC81939.1"/>
    <property type="molecule type" value="Genomic_DNA"/>
</dbReference>
<dbReference type="InterPro" id="IPR043472">
    <property type="entry name" value="Macro_dom-like"/>
</dbReference>
<evidence type="ECO:0000313" key="2">
    <source>
        <dbReference type="EMBL" id="PMC81939.1"/>
    </source>
</evidence>
<sequence>MTLQVVDIDILKLKVDAVVNAANVDLIEGGGICGQIFERAGRDKLKEACQKLSPIKPGQAVITDGFDLYQKYIIHAVGPIYNEIYKEACQKILEDAYKNALELAKKNKINSIAFPLISAGIYGYPDREAFMIAKNTIDEFLKENKMDIYLSTYGKDMLSLIMG</sequence>
<dbReference type="SMART" id="SM00506">
    <property type="entry name" value="A1pp"/>
    <property type="match status" value="1"/>
</dbReference>
<protein>
    <submittedName>
        <fullName evidence="2">RNase III inhibitor</fullName>
    </submittedName>
</protein>
<accession>A0A2N6UJM0</accession>
<dbReference type="Proteomes" id="UP000235658">
    <property type="component" value="Unassembled WGS sequence"/>
</dbReference>
<dbReference type="PANTHER" id="PTHR11106">
    <property type="entry name" value="GANGLIOSIDE INDUCED DIFFERENTIATION ASSOCIATED PROTEIN 2-RELATED"/>
    <property type="match status" value="1"/>
</dbReference>
<dbReference type="GeneID" id="84578360"/>
<dbReference type="Pfam" id="PF01661">
    <property type="entry name" value="Macro"/>
    <property type="match status" value="1"/>
</dbReference>
<dbReference type="AlphaFoldDB" id="A0A2N6UJM0"/>
<name>A0A2N6UJM0_9FIRM</name>
<dbReference type="RefSeq" id="WP_004817407.1">
    <property type="nucleotide sequence ID" value="NZ_JAHAHW010000008.1"/>
</dbReference>
<comment type="caution">
    <text evidence="2">The sequence shown here is derived from an EMBL/GenBank/DDBJ whole genome shotgun (WGS) entry which is preliminary data.</text>
</comment>
<organism evidence="2 3">
    <name type="scientific">Anaerococcus hydrogenalis</name>
    <dbReference type="NCBI Taxonomy" id="33029"/>
    <lineage>
        <taxon>Bacteria</taxon>
        <taxon>Bacillati</taxon>
        <taxon>Bacillota</taxon>
        <taxon>Tissierellia</taxon>
        <taxon>Tissierellales</taxon>
        <taxon>Peptoniphilaceae</taxon>
        <taxon>Anaerococcus</taxon>
    </lineage>
</organism>
<reference evidence="2 3" key="1">
    <citation type="submission" date="2017-09" db="EMBL/GenBank/DDBJ databases">
        <title>Bacterial strain isolated from the female urinary microbiota.</title>
        <authorList>
            <person name="Thomas-White K."/>
            <person name="Kumar N."/>
            <person name="Forster S."/>
            <person name="Putonti C."/>
            <person name="Lawley T."/>
            <person name="Wolfe A.J."/>
        </authorList>
    </citation>
    <scope>NUCLEOTIDE SEQUENCE [LARGE SCALE GENOMIC DNA]</scope>
    <source>
        <strain evidence="2 3">UMB0204</strain>
    </source>
</reference>
<evidence type="ECO:0000313" key="3">
    <source>
        <dbReference type="Proteomes" id="UP000235658"/>
    </source>
</evidence>
<dbReference type="PROSITE" id="PS51154">
    <property type="entry name" value="MACRO"/>
    <property type="match status" value="1"/>
</dbReference>
<proteinExistence type="predicted"/>